<comment type="caution">
    <text evidence="4">The sequence shown here is derived from an EMBL/GenBank/DDBJ whole genome shotgun (WGS) entry which is preliminary data.</text>
</comment>
<evidence type="ECO:0000256" key="1">
    <source>
        <dbReference type="SAM" id="MobiDB-lite"/>
    </source>
</evidence>
<gene>
    <name evidence="4" type="ORF">D9757_008737</name>
</gene>
<dbReference type="EMBL" id="JAACJN010000073">
    <property type="protein sequence ID" value="KAF5378947.1"/>
    <property type="molecule type" value="Genomic_DNA"/>
</dbReference>
<feature type="region of interest" description="Disordered" evidence="1">
    <location>
        <begin position="288"/>
        <end position="363"/>
    </location>
</feature>
<feature type="transmembrane region" description="Helical" evidence="2">
    <location>
        <begin position="80"/>
        <end position="97"/>
    </location>
</feature>
<protein>
    <recommendedName>
        <fullName evidence="6">Transmembrane protein</fullName>
    </recommendedName>
</protein>
<keyword evidence="2" id="KW-0812">Transmembrane</keyword>
<feature type="transmembrane region" description="Helical" evidence="2">
    <location>
        <begin position="176"/>
        <end position="194"/>
    </location>
</feature>
<evidence type="ECO:0000256" key="3">
    <source>
        <dbReference type="SAM" id="SignalP"/>
    </source>
</evidence>
<organism evidence="4 5">
    <name type="scientific">Collybiopsis confluens</name>
    <dbReference type="NCBI Taxonomy" id="2823264"/>
    <lineage>
        <taxon>Eukaryota</taxon>
        <taxon>Fungi</taxon>
        <taxon>Dikarya</taxon>
        <taxon>Basidiomycota</taxon>
        <taxon>Agaricomycotina</taxon>
        <taxon>Agaricomycetes</taxon>
        <taxon>Agaricomycetidae</taxon>
        <taxon>Agaricales</taxon>
        <taxon>Marasmiineae</taxon>
        <taxon>Omphalotaceae</taxon>
        <taxon>Collybiopsis</taxon>
    </lineage>
</organism>
<keyword evidence="2" id="KW-1133">Transmembrane helix</keyword>
<feature type="transmembrane region" description="Helical" evidence="2">
    <location>
        <begin position="467"/>
        <end position="487"/>
    </location>
</feature>
<feature type="compositionally biased region" description="Polar residues" evidence="1">
    <location>
        <begin position="308"/>
        <end position="326"/>
    </location>
</feature>
<sequence>MFALILLSLIQATFSLPTSRATDGSGVTFQTNSNSQTRSTSDIVWSCLTTIFACTWVAVHPNVPSIEDSDFQLLWRRMKIVAVALVAPEFIIIWAASQLRSAMYALKRLREIDACKHWTMTHGMFLVMGGFMLTDASGKRIQTLQEDDLAHLLRKGDIKLPPLTGAEIMDKSKGDALAKLVVLIQTSWFIAQVFSRVVLRLAITELELTTLAFALLNFLTYGLWWKKPLDVRYPILLSLQHDTSDALFIDEALPASRFIRSSGFGAENSDRISPGSVRDDRLDEEWRRHTRKHDLPPDTGPPLANGEVRNTPSEVPAPTSNHQPGSDETDPEKRDSVKDESEPSPDSQTGGHGRNPSEKSEGDAEVIRSGDFFNVLTSVNLSAVPRSQQSTSLTSPLRTARYLLLRTAHSLALSLLKLGQMFLFPAREWTGEKQKYSDSVPMFYAGSQASFLDPYTHPLLHYLSSMILEMLIGTLFGSIHCAAWAFQFPSILERDLWRTMSLCITVAPLVMITVVIAAWKTRYAYLAKVNRFVLPIYILARLTILIMAFVLLRDLSDGAFEVVQWTAFIPHV</sequence>
<keyword evidence="5" id="KW-1185">Reference proteome</keyword>
<keyword evidence="3" id="KW-0732">Signal</keyword>
<dbReference type="AlphaFoldDB" id="A0A8H5H921"/>
<dbReference type="OrthoDB" id="9451547at2759"/>
<evidence type="ECO:0000313" key="4">
    <source>
        <dbReference type="EMBL" id="KAF5378947.1"/>
    </source>
</evidence>
<evidence type="ECO:0000256" key="2">
    <source>
        <dbReference type="SAM" id="Phobius"/>
    </source>
</evidence>
<feature type="transmembrane region" description="Helical" evidence="2">
    <location>
        <begin position="499"/>
        <end position="520"/>
    </location>
</feature>
<keyword evidence="2" id="KW-0472">Membrane</keyword>
<feature type="transmembrane region" description="Helical" evidence="2">
    <location>
        <begin position="206"/>
        <end position="225"/>
    </location>
</feature>
<feature type="transmembrane region" description="Helical" evidence="2">
    <location>
        <begin position="532"/>
        <end position="552"/>
    </location>
</feature>
<feature type="compositionally biased region" description="Basic and acidic residues" evidence="1">
    <location>
        <begin position="331"/>
        <end position="341"/>
    </location>
</feature>
<name>A0A8H5H921_9AGAR</name>
<evidence type="ECO:0000313" key="5">
    <source>
        <dbReference type="Proteomes" id="UP000518752"/>
    </source>
</evidence>
<dbReference type="PANTHER" id="PTHR35043:SF7">
    <property type="entry name" value="TRANSCRIPTION FACTOR DOMAIN-CONTAINING PROTEIN"/>
    <property type="match status" value="1"/>
</dbReference>
<accession>A0A8H5H921</accession>
<feature type="chain" id="PRO_5034094084" description="Transmembrane protein" evidence="3">
    <location>
        <begin position="16"/>
        <end position="572"/>
    </location>
</feature>
<feature type="signal peptide" evidence="3">
    <location>
        <begin position="1"/>
        <end position="15"/>
    </location>
</feature>
<dbReference type="Proteomes" id="UP000518752">
    <property type="component" value="Unassembled WGS sequence"/>
</dbReference>
<reference evidence="4 5" key="1">
    <citation type="journal article" date="2020" name="ISME J.">
        <title>Uncovering the hidden diversity of litter-decomposition mechanisms in mushroom-forming fungi.</title>
        <authorList>
            <person name="Floudas D."/>
            <person name="Bentzer J."/>
            <person name="Ahren D."/>
            <person name="Johansson T."/>
            <person name="Persson P."/>
            <person name="Tunlid A."/>
        </authorList>
    </citation>
    <scope>NUCLEOTIDE SEQUENCE [LARGE SCALE GENOMIC DNA]</scope>
    <source>
        <strain evidence="4 5">CBS 406.79</strain>
    </source>
</reference>
<proteinExistence type="predicted"/>
<dbReference type="PANTHER" id="PTHR35043">
    <property type="entry name" value="TRANSCRIPTION FACTOR DOMAIN-CONTAINING PROTEIN"/>
    <property type="match status" value="1"/>
</dbReference>
<evidence type="ECO:0008006" key="6">
    <source>
        <dbReference type="Google" id="ProtNLM"/>
    </source>
</evidence>